<dbReference type="EMBL" id="JBHSHC010000112">
    <property type="protein sequence ID" value="MFC4768969.1"/>
    <property type="molecule type" value="Genomic_DNA"/>
</dbReference>
<keyword evidence="9" id="KW-0808">Transferase</keyword>
<keyword evidence="9" id="KW-0548">Nucleotidyltransferase</keyword>
<keyword evidence="10" id="KW-1185">Reference proteome</keyword>
<dbReference type="NCBIfam" id="NF006147">
    <property type="entry name" value="PRK08295.1-4"/>
    <property type="match status" value="1"/>
</dbReference>
<evidence type="ECO:0000313" key="10">
    <source>
        <dbReference type="Proteomes" id="UP001596002"/>
    </source>
</evidence>
<dbReference type="PIRSF" id="PIRSF002939">
    <property type="entry name" value="RNA_polymerase_sigma-H_factor"/>
    <property type="match status" value="1"/>
</dbReference>
<dbReference type="NCBIfam" id="TIGR02937">
    <property type="entry name" value="sigma70-ECF"/>
    <property type="match status" value="1"/>
</dbReference>
<comment type="similarity">
    <text evidence="1">Belongs to the sigma-70 factor family.</text>
</comment>
<dbReference type="Gene3D" id="1.20.120.1810">
    <property type="match status" value="1"/>
</dbReference>
<dbReference type="GO" id="GO:0003899">
    <property type="term" value="F:DNA-directed RNA polymerase activity"/>
    <property type="evidence" value="ECO:0007669"/>
    <property type="project" value="UniProtKB-EC"/>
</dbReference>
<accession>A0ABV9Q567</accession>
<sequence>MNHLHLEPSDVESQVLLAQQGDSYAIEQVLSHFQSLVRFRARSFFLAGAEQEDLIQEGMIGLFKAIRDYRLDKEIPFRIFAEICINRQLITAIKSSRRLKHQPLNHYTSLHRSMSEDESRRFLIDTLPCPQGSEPDEVVIKQEQLRELQNQLSVILSPFEFQVLNLYSEGHSYKEIAKMMNSTTKAIDNALCRIKRKMDSAAVNRNLQRISS</sequence>
<dbReference type="InterPro" id="IPR000943">
    <property type="entry name" value="RNA_pol_sigma70"/>
</dbReference>
<comment type="caution">
    <text evidence="9">The sequence shown here is derived from an EMBL/GenBank/DDBJ whole genome shotgun (WGS) entry which is preliminary data.</text>
</comment>
<comment type="function">
    <text evidence="7">Sigma factors are initiation factors that promote the attachment of RNA polymerase to specific initiation sites and are then released. Sigma-S contributes to the protection against external stress, thus playing a role in cellular fitness and survival.</text>
</comment>
<reference evidence="10" key="1">
    <citation type="journal article" date="2019" name="Int. J. Syst. Evol. Microbiol.">
        <title>The Global Catalogue of Microorganisms (GCM) 10K type strain sequencing project: providing services to taxonomists for standard genome sequencing and annotation.</title>
        <authorList>
            <consortium name="The Broad Institute Genomics Platform"/>
            <consortium name="The Broad Institute Genome Sequencing Center for Infectious Disease"/>
            <person name="Wu L."/>
            <person name="Ma J."/>
        </authorList>
    </citation>
    <scope>NUCLEOTIDE SEQUENCE [LARGE SCALE GENOMIC DNA]</scope>
    <source>
        <strain evidence="10">WYCCWR 12678</strain>
    </source>
</reference>
<proteinExistence type="inferred from homology"/>
<protein>
    <recommendedName>
        <fullName evidence="2">RNA polymerase sigma factor SigS</fullName>
    </recommendedName>
</protein>
<dbReference type="Gene3D" id="1.10.10.10">
    <property type="entry name" value="Winged helix-like DNA-binding domain superfamily/Winged helix DNA-binding domain"/>
    <property type="match status" value="1"/>
</dbReference>
<dbReference type="InterPro" id="IPR016032">
    <property type="entry name" value="Sig_transdc_resp-reg_C-effctor"/>
</dbReference>
<dbReference type="NCBIfam" id="NF006148">
    <property type="entry name" value="PRK08295.1-5"/>
    <property type="match status" value="1"/>
</dbReference>
<organism evidence="9 10">
    <name type="scientific">Effusibacillus consociatus</name>
    <dbReference type="NCBI Taxonomy" id="1117041"/>
    <lineage>
        <taxon>Bacteria</taxon>
        <taxon>Bacillati</taxon>
        <taxon>Bacillota</taxon>
        <taxon>Bacilli</taxon>
        <taxon>Bacillales</taxon>
        <taxon>Alicyclobacillaceae</taxon>
        <taxon>Effusibacillus</taxon>
    </lineage>
</organism>
<dbReference type="InterPro" id="IPR036388">
    <property type="entry name" value="WH-like_DNA-bd_sf"/>
</dbReference>
<evidence type="ECO:0000256" key="2">
    <source>
        <dbReference type="ARBA" id="ARBA00021245"/>
    </source>
</evidence>
<dbReference type="Pfam" id="PF04542">
    <property type="entry name" value="Sigma70_r2"/>
    <property type="match status" value="1"/>
</dbReference>
<evidence type="ECO:0000256" key="3">
    <source>
        <dbReference type="ARBA" id="ARBA00023015"/>
    </source>
</evidence>
<keyword evidence="6" id="KW-0804">Transcription</keyword>
<evidence type="ECO:0000313" key="9">
    <source>
        <dbReference type="EMBL" id="MFC4768969.1"/>
    </source>
</evidence>
<dbReference type="InterPro" id="IPR013325">
    <property type="entry name" value="RNA_pol_sigma_r2"/>
</dbReference>
<dbReference type="SUPFAM" id="SSF88946">
    <property type="entry name" value="Sigma2 domain of RNA polymerase sigma factors"/>
    <property type="match status" value="1"/>
</dbReference>
<dbReference type="PROSITE" id="PS00715">
    <property type="entry name" value="SIGMA70_1"/>
    <property type="match status" value="1"/>
</dbReference>
<evidence type="ECO:0000256" key="1">
    <source>
        <dbReference type="ARBA" id="ARBA00007788"/>
    </source>
</evidence>
<evidence type="ECO:0000259" key="8">
    <source>
        <dbReference type="PROSITE" id="PS00715"/>
    </source>
</evidence>
<dbReference type="InterPro" id="IPR014284">
    <property type="entry name" value="RNA_pol_sigma-70_dom"/>
</dbReference>
<dbReference type="SUPFAM" id="SSF46894">
    <property type="entry name" value="C-terminal effector domain of the bipartite response regulators"/>
    <property type="match status" value="1"/>
</dbReference>
<dbReference type="NCBIfam" id="NF006145">
    <property type="entry name" value="PRK08295.1-2"/>
    <property type="match status" value="1"/>
</dbReference>
<feature type="domain" description="RNA polymerase sigma-70" evidence="8">
    <location>
        <begin position="53"/>
        <end position="66"/>
    </location>
</feature>
<dbReference type="InterPro" id="IPR007627">
    <property type="entry name" value="RNA_pol_sigma70_r2"/>
</dbReference>
<evidence type="ECO:0000256" key="7">
    <source>
        <dbReference type="ARBA" id="ARBA00024701"/>
    </source>
</evidence>
<gene>
    <name evidence="9" type="ORF">ACFO8Q_16645</name>
</gene>
<dbReference type="InterPro" id="IPR016371">
    <property type="entry name" value="RNA_pol_sigma-H_factor"/>
</dbReference>
<dbReference type="PANTHER" id="PTHR30385">
    <property type="entry name" value="SIGMA FACTOR F FLAGELLAR"/>
    <property type="match status" value="1"/>
</dbReference>
<evidence type="ECO:0000256" key="5">
    <source>
        <dbReference type="ARBA" id="ARBA00023125"/>
    </source>
</evidence>
<dbReference type="InterPro" id="IPR013249">
    <property type="entry name" value="RNA_pol_sigma70_r4_t2"/>
</dbReference>
<dbReference type="RefSeq" id="WP_380026927.1">
    <property type="nucleotide sequence ID" value="NZ_JBHSHC010000112.1"/>
</dbReference>
<dbReference type="PANTHER" id="PTHR30385:SF1">
    <property type="entry name" value="RNA POLYMERASE SIGMA-H FACTOR"/>
    <property type="match status" value="1"/>
</dbReference>
<name>A0ABV9Q567_9BACL</name>
<evidence type="ECO:0000256" key="4">
    <source>
        <dbReference type="ARBA" id="ARBA00023082"/>
    </source>
</evidence>
<evidence type="ECO:0000256" key="6">
    <source>
        <dbReference type="ARBA" id="ARBA00023163"/>
    </source>
</evidence>
<keyword evidence="3" id="KW-0805">Transcription regulation</keyword>
<keyword evidence="5" id="KW-0238">DNA-binding</keyword>
<dbReference type="Pfam" id="PF08281">
    <property type="entry name" value="Sigma70_r4_2"/>
    <property type="match status" value="1"/>
</dbReference>
<dbReference type="Proteomes" id="UP001596002">
    <property type="component" value="Unassembled WGS sequence"/>
</dbReference>
<keyword evidence="4" id="KW-0731">Sigma factor</keyword>